<keyword evidence="4" id="KW-1185">Reference proteome</keyword>
<evidence type="ECO:0008006" key="5">
    <source>
        <dbReference type="Google" id="ProtNLM"/>
    </source>
</evidence>
<organism evidence="3 4">
    <name type="scientific">Silvibacterium dinghuense</name>
    <dbReference type="NCBI Taxonomy" id="1560006"/>
    <lineage>
        <taxon>Bacteria</taxon>
        <taxon>Pseudomonadati</taxon>
        <taxon>Acidobacteriota</taxon>
        <taxon>Terriglobia</taxon>
        <taxon>Terriglobales</taxon>
        <taxon>Acidobacteriaceae</taxon>
        <taxon>Silvibacterium</taxon>
    </lineage>
</organism>
<dbReference type="RefSeq" id="WP_129206832.1">
    <property type="nucleotide sequence ID" value="NZ_BMGU01000001.1"/>
</dbReference>
<name>A0A4V1NVT6_9BACT</name>
<dbReference type="OrthoDB" id="119986at2"/>
<dbReference type="AlphaFoldDB" id="A0A4V1NVT6"/>
<gene>
    <name evidence="3" type="ORF">ESZ00_03750</name>
</gene>
<reference evidence="3 4" key="1">
    <citation type="journal article" date="2016" name="Int. J. Syst. Evol. Microbiol.">
        <title>Acidipila dinghuensis sp. nov., an acidobacterium isolated from forest soil.</title>
        <authorList>
            <person name="Jiang Y.W."/>
            <person name="Wang J."/>
            <person name="Chen M.H."/>
            <person name="Lv Y.Y."/>
            <person name="Qiu L.H."/>
        </authorList>
    </citation>
    <scope>NUCLEOTIDE SEQUENCE [LARGE SCALE GENOMIC DNA]</scope>
    <source>
        <strain evidence="3 4">DHOF10</strain>
    </source>
</reference>
<keyword evidence="2" id="KW-0732">Signal</keyword>
<sequence>MLRRSLTLTAVLLAAAPAVILADSHTPSDYPLRVHIFTRNETTFYHMRSADEAKGEGRADLFENGQPKGLDFQFDCTHRLLTSSGYETFPAKWKKPGEELIILQPEFGKPGNYDSCHLKVMVKDFVYVKHEGNLVTEPTAKFKDWMTKHDYDPEHGKDLPSVPEAKDSGKE</sequence>
<dbReference type="Proteomes" id="UP000290253">
    <property type="component" value="Unassembled WGS sequence"/>
</dbReference>
<evidence type="ECO:0000313" key="3">
    <source>
        <dbReference type="EMBL" id="RXS97052.1"/>
    </source>
</evidence>
<feature type="signal peptide" evidence="2">
    <location>
        <begin position="1"/>
        <end position="21"/>
    </location>
</feature>
<evidence type="ECO:0000256" key="1">
    <source>
        <dbReference type="SAM" id="MobiDB-lite"/>
    </source>
</evidence>
<feature type="region of interest" description="Disordered" evidence="1">
    <location>
        <begin position="151"/>
        <end position="171"/>
    </location>
</feature>
<proteinExistence type="predicted"/>
<protein>
    <recommendedName>
        <fullName evidence="5">Lipoprotein</fullName>
    </recommendedName>
</protein>
<dbReference type="EMBL" id="SDMK01000001">
    <property type="protein sequence ID" value="RXS97052.1"/>
    <property type="molecule type" value="Genomic_DNA"/>
</dbReference>
<evidence type="ECO:0000256" key="2">
    <source>
        <dbReference type="SAM" id="SignalP"/>
    </source>
</evidence>
<comment type="caution">
    <text evidence="3">The sequence shown here is derived from an EMBL/GenBank/DDBJ whole genome shotgun (WGS) entry which is preliminary data.</text>
</comment>
<evidence type="ECO:0000313" key="4">
    <source>
        <dbReference type="Proteomes" id="UP000290253"/>
    </source>
</evidence>
<accession>A0A4V1NVT6</accession>
<feature type="chain" id="PRO_5020383486" description="Lipoprotein" evidence="2">
    <location>
        <begin position="22"/>
        <end position="171"/>
    </location>
</feature>